<evidence type="ECO:0000313" key="3">
    <source>
        <dbReference type="EMBL" id="VDN03636.1"/>
    </source>
</evidence>
<dbReference type="InterPro" id="IPR013320">
    <property type="entry name" value="ConA-like_dom_sf"/>
</dbReference>
<accession>A0A158RC32</accession>
<reference evidence="5" key="1">
    <citation type="submission" date="2016-04" db="UniProtKB">
        <authorList>
            <consortium name="WormBaseParasite"/>
        </authorList>
    </citation>
    <scope>IDENTIFICATION</scope>
</reference>
<evidence type="ECO:0000256" key="1">
    <source>
        <dbReference type="SAM" id="SignalP"/>
    </source>
</evidence>
<gene>
    <name evidence="3" type="ORF">TCLT_LOCUS6299</name>
</gene>
<evidence type="ECO:0000259" key="2">
    <source>
        <dbReference type="SMART" id="SM00137"/>
    </source>
</evidence>
<dbReference type="Gene3D" id="2.60.120.200">
    <property type="match status" value="2"/>
</dbReference>
<feature type="chain" id="PRO_5043135980" evidence="1">
    <location>
        <begin position="20"/>
        <end position="348"/>
    </location>
</feature>
<dbReference type="Proteomes" id="UP000276776">
    <property type="component" value="Unassembled WGS sequence"/>
</dbReference>
<name>A0A158RC32_THECL</name>
<feature type="signal peptide" evidence="1">
    <location>
        <begin position="1"/>
        <end position="19"/>
    </location>
</feature>
<keyword evidence="1" id="KW-0732">Signal</keyword>
<dbReference type="EMBL" id="UYYF01004405">
    <property type="protein sequence ID" value="VDN03636.1"/>
    <property type="molecule type" value="Genomic_DNA"/>
</dbReference>
<organism evidence="5">
    <name type="scientific">Thelazia callipaeda</name>
    <name type="common">Oriental eyeworm</name>
    <name type="synonym">Parasitic nematode</name>
    <dbReference type="NCBI Taxonomy" id="103827"/>
    <lineage>
        <taxon>Eukaryota</taxon>
        <taxon>Metazoa</taxon>
        <taxon>Ecdysozoa</taxon>
        <taxon>Nematoda</taxon>
        <taxon>Chromadorea</taxon>
        <taxon>Rhabditida</taxon>
        <taxon>Spirurina</taxon>
        <taxon>Spiruromorpha</taxon>
        <taxon>Thelazioidea</taxon>
        <taxon>Thelaziidae</taxon>
        <taxon>Thelazia</taxon>
    </lineage>
</organism>
<evidence type="ECO:0000313" key="5">
    <source>
        <dbReference type="WBParaSite" id="TCLT_0000631001-mRNA-1"/>
    </source>
</evidence>
<dbReference type="InterPro" id="IPR000998">
    <property type="entry name" value="MAM_dom"/>
</dbReference>
<dbReference type="OrthoDB" id="5914193at2759"/>
<keyword evidence="4" id="KW-1185">Reference proteome</keyword>
<dbReference type="GO" id="GO:0016020">
    <property type="term" value="C:membrane"/>
    <property type="evidence" value="ECO:0007669"/>
    <property type="project" value="InterPro"/>
</dbReference>
<reference evidence="3 4" key="2">
    <citation type="submission" date="2018-11" db="EMBL/GenBank/DDBJ databases">
        <authorList>
            <consortium name="Pathogen Informatics"/>
        </authorList>
    </citation>
    <scope>NUCLEOTIDE SEQUENCE [LARGE SCALE GENOMIC DNA]</scope>
</reference>
<dbReference type="OMA" id="YIQPFDI"/>
<dbReference type="WBParaSite" id="TCLT_0000631001-mRNA-1">
    <property type="protein sequence ID" value="TCLT_0000631001-mRNA-1"/>
    <property type="gene ID" value="TCLT_0000631001"/>
</dbReference>
<dbReference type="SMART" id="SM00137">
    <property type="entry name" value="MAM"/>
    <property type="match status" value="1"/>
</dbReference>
<feature type="domain" description="MAM" evidence="2">
    <location>
        <begin position="25"/>
        <end position="159"/>
    </location>
</feature>
<dbReference type="AlphaFoldDB" id="A0A158RC32"/>
<sequence>MNNIWLIVVLYLVNLLSRGSEINTSTDLNCGFQSTCRWRNVTASDDSGDFLIAQNEVFAYTHGFFNGMQKASLVSDIIRCQLGGSTLTFWYYHTGNSATLEVCILQPPGGSVVLDTRCFPVILKHHAHQWLFNVVEFPPLTQPFEIIFNQFQFQLLNIKNRLFPLRASPTLRKPKTEWLNIRLISRCPFIDCSFDDANMYLPSNIELQKWKLSNHKVANSLTGIWSDINGDGWFVYAGETNNPGIIFLMRTSQKVFITEESRLNFYVHMAGKYGRLRVCIDSFEKCLMERTGKELSVKTSKWISVYVNISRGLHMIYFLADNLKKNYVIGLDHIQLMNSYENISVACT</sequence>
<proteinExistence type="predicted"/>
<dbReference type="SUPFAM" id="SSF49899">
    <property type="entry name" value="Concanavalin A-like lectins/glucanases"/>
    <property type="match status" value="2"/>
</dbReference>
<evidence type="ECO:0000313" key="4">
    <source>
        <dbReference type="Proteomes" id="UP000276776"/>
    </source>
</evidence>
<protein>
    <submittedName>
        <fullName evidence="5">MAM domain-containing protein</fullName>
    </submittedName>
</protein>